<evidence type="ECO:0000313" key="1">
    <source>
        <dbReference type="EMBL" id="PFG20520.1"/>
    </source>
</evidence>
<dbReference type="EMBL" id="PDJD01000001">
    <property type="protein sequence ID" value="PFG20520.1"/>
    <property type="molecule type" value="Genomic_DNA"/>
</dbReference>
<gene>
    <name evidence="1" type="ORF">ATL40_2123</name>
</gene>
<dbReference type="AlphaFoldDB" id="A0A2A9D3U4"/>
<dbReference type="Proteomes" id="UP000224915">
    <property type="component" value="Unassembled WGS sequence"/>
</dbReference>
<keyword evidence="2" id="KW-1185">Reference proteome</keyword>
<organism evidence="1 2">
    <name type="scientific">Serinibacter salmoneus</name>
    <dbReference type="NCBI Taxonomy" id="556530"/>
    <lineage>
        <taxon>Bacteria</taxon>
        <taxon>Bacillati</taxon>
        <taxon>Actinomycetota</taxon>
        <taxon>Actinomycetes</taxon>
        <taxon>Micrococcales</taxon>
        <taxon>Beutenbergiaceae</taxon>
        <taxon>Serinibacter</taxon>
    </lineage>
</organism>
<reference evidence="1 2" key="1">
    <citation type="submission" date="2017-10" db="EMBL/GenBank/DDBJ databases">
        <title>Sequencing the genomes of 1000 actinobacteria strains.</title>
        <authorList>
            <person name="Klenk H.-P."/>
        </authorList>
    </citation>
    <scope>NUCLEOTIDE SEQUENCE [LARGE SCALE GENOMIC DNA]</scope>
    <source>
        <strain evidence="1 2">DSM 21801</strain>
    </source>
</reference>
<comment type="caution">
    <text evidence="1">The sequence shown here is derived from an EMBL/GenBank/DDBJ whole genome shotgun (WGS) entry which is preliminary data.</text>
</comment>
<protein>
    <submittedName>
        <fullName evidence="1">Uncharacterized protein</fullName>
    </submittedName>
</protein>
<proteinExistence type="predicted"/>
<sequence length="223" mass="24337">MFGRVTGSMPATDDGAEHGLVPYPATPHRLRWFCHSHRESANAIIGTLTTRVQAAVPRARAPIAYRGVVTSRPTSRRLTRWGLAWRLLATAAALGVLTAGQLVDTDDYFPLGSLSQYGAPKDLNGTVRSVYLEAQFEGESEIRTLGLNHASTGVARGEIEGQLGRFMDDPSLLQAIADAHARLRPERAQPEVLYLRRSVTQLQDGEAVGEPEILTLATWEVQP</sequence>
<name>A0A2A9D3U4_9MICO</name>
<accession>A0A2A9D3U4</accession>
<evidence type="ECO:0000313" key="2">
    <source>
        <dbReference type="Proteomes" id="UP000224915"/>
    </source>
</evidence>